<evidence type="ECO:0000259" key="15">
    <source>
        <dbReference type="Pfam" id="PF02563"/>
    </source>
</evidence>
<keyword evidence="12" id="KW-0564">Palmitate</keyword>
<protein>
    <submittedName>
        <fullName evidence="17">Sugar transporter</fullName>
    </submittedName>
</protein>
<dbReference type="AlphaFoldDB" id="A0A437MSV2"/>
<dbReference type="GO" id="GO:0015288">
    <property type="term" value="F:porin activity"/>
    <property type="evidence" value="ECO:0007669"/>
    <property type="project" value="UniProtKB-KW"/>
</dbReference>
<evidence type="ECO:0000313" key="18">
    <source>
        <dbReference type="Proteomes" id="UP000282759"/>
    </source>
</evidence>
<name>A0A437MSV2_9SPHI</name>
<keyword evidence="4" id="KW-1134">Transmembrane beta strand</keyword>
<evidence type="ECO:0000256" key="10">
    <source>
        <dbReference type="ARBA" id="ARBA00023114"/>
    </source>
</evidence>
<dbReference type="GO" id="GO:0046930">
    <property type="term" value="C:pore complex"/>
    <property type="evidence" value="ECO:0007669"/>
    <property type="project" value="UniProtKB-KW"/>
</dbReference>
<keyword evidence="10" id="KW-0626">Porin</keyword>
<proteinExistence type="inferred from homology"/>
<evidence type="ECO:0000256" key="5">
    <source>
        <dbReference type="ARBA" id="ARBA00022597"/>
    </source>
</evidence>
<dbReference type="Proteomes" id="UP000282759">
    <property type="component" value="Unassembled WGS sequence"/>
</dbReference>
<evidence type="ECO:0000256" key="3">
    <source>
        <dbReference type="ARBA" id="ARBA00022448"/>
    </source>
</evidence>
<keyword evidence="3" id="KW-0813">Transport</keyword>
<keyword evidence="7" id="KW-0732">Signal</keyword>
<evidence type="ECO:0000256" key="1">
    <source>
        <dbReference type="ARBA" id="ARBA00004571"/>
    </source>
</evidence>
<evidence type="ECO:0000256" key="14">
    <source>
        <dbReference type="ARBA" id="ARBA00023288"/>
    </source>
</evidence>
<evidence type="ECO:0000259" key="16">
    <source>
        <dbReference type="Pfam" id="PF22461"/>
    </source>
</evidence>
<dbReference type="PANTHER" id="PTHR33619">
    <property type="entry name" value="POLYSACCHARIDE EXPORT PROTEIN GFCE-RELATED"/>
    <property type="match status" value="1"/>
</dbReference>
<dbReference type="Pfam" id="PF22461">
    <property type="entry name" value="SLBB_2"/>
    <property type="match status" value="1"/>
</dbReference>
<keyword evidence="11" id="KW-0472">Membrane</keyword>
<keyword evidence="18" id="KW-1185">Reference proteome</keyword>
<evidence type="ECO:0000256" key="6">
    <source>
        <dbReference type="ARBA" id="ARBA00022692"/>
    </source>
</evidence>
<keyword evidence="13" id="KW-0998">Cell outer membrane</keyword>
<evidence type="ECO:0000256" key="4">
    <source>
        <dbReference type="ARBA" id="ARBA00022452"/>
    </source>
</evidence>
<comment type="similarity">
    <text evidence="2">Belongs to the BexD/CtrA/VexA family.</text>
</comment>
<evidence type="ECO:0000256" key="11">
    <source>
        <dbReference type="ARBA" id="ARBA00023136"/>
    </source>
</evidence>
<comment type="caution">
    <text evidence="17">The sequence shown here is derived from an EMBL/GenBank/DDBJ whole genome shotgun (WGS) entry which is preliminary data.</text>
</comment>
<organism evidence="17 18">
    <name type="scientific">Mucilaginibacter limnophilus</name>
    <dbReference type="NCBI Taxonomy" id="1932778"/>
    <lineage>
        <taxon>Bacteria</taxon>
        <taxon>Pseudomonadati</taxon>
        <taxon>Bacteroidota</taxon>
        <taxon>Sphingobacteriia</taxon>
        <taxon>Sphingobacteriales</taxon>
        <taxon>Sphingobacteriaceae</taxon>
        <taxon>Mucilaginibacter</taxon>
    </lineage>
</organism>
<evidence type="ECO:0000256" key="12">
    <source>
        <dbReference type="ARBA" id="ARBA00023139"/>
    </source>
</evidence>
<evidence type="ECO:0000256" key="13">
    <source>
        <dbReference type="ARBA" id="ARBA00023237"/>
    </source>
</evidence>
<dbReference type="InterPro" id="IPR003715">
    <property type="entry name" value="Poly_export_N"/>
</dbReference>
<reference evidence="17 18" key="1">
    <citation type="submission" date="2019-01" db="EMBL/GenBank/DDBJ databases">
        <authorList>
            <person name="Chen W.-M."/>
        </authorList>
    </citation>
    <scope>NUCLEOTIDE SEQUENCE [LARGE SCALE GENOMIC DNA]</scope>
    <source>
        <strain evidence="17 18">YBJ-36</strain>
    </source>
</reference>
<keyword evidence="8" id="KW-0625">Polysaccharide transport</keyword>
<dbReference type="RefSeq" id="WP_127705166.1">
    <property type="nucleotide sequence ID" value="NZ_SACK01000004.1"/>
</dbReference>
<evidence type="ECO:0000256" key="2">
    <source>
        <dbReference type="ARBA" id="ARBA00009450"/>
    </source>
</evidence>
<keyword evidence="6" id="KW-0812">Transmembrane</keyword>
<evidence type="ECO:0000313" key="17">
    <source>
        <dbReference type="EMBL" id="RVU00720.1"/>
    </source>
</evidence>
<feature type="domain" description="SLBB" evidence="16">
    <location>
        <begin position="140"/>
        <end position="219"/>
    </location>
</feature>
<dbReference type="GO" id="GO:0006811">
    <property type="term" value="P:monoatomic ion transport"/>
    <property type="evidence" value="ECO:0007669"/>
    <property type="project" value="UniProtKB-KW"/>
</dbReference>
<dbReference type="Pfam" id="PF02563">
    <property type="entry name" value="Poly_export"/>
    <property type="match status" value="1"/>
</dbReference>
<feature type="domain" description="Polysaccharide export protein N-terminal" evidence="15">
    <location>
        <begin position="41"/>
        <end position="135"/>
    </location>
</feature>
<dbReference type="PANTHER" id="PTHR33619:SF3">
    <property type="entry name" value="POLYSACCHARIDE EXPORT PROTEIN GFCE-RELATED"/>
    <property type="match status" value="1"/>
</dbReference>
<evidence type="ECO:0000256" key="9">
    <source>
        <dbReference type="ARBA" id="ARBA00023065"/>
    </source>
</evidence>
<dbReference type="Gene3D" id="3.10.560.10">
    <property type="entry name" value="Outer membrane lipoprotein wza domain like"/>
    <property type="match status" value="1"/>
</dbReference>
<evidence type="ECO:0000256" key="7">
    <source>
        <dbReference type="ARBA" id="ARBA00022729"/>
    </source>
</evidence>
<dbReference type="InterPro" id="IPR049712">
    <property type="entry name" value="Poly_export"/>
</dbReference>
<keyword evidence="9" id="KW-0406">Ion transport</keyword>
<keyword evidence="5 17" id="KW-0762">Sugar transport</keyword>
<sequence length="254" mass="27984">MVCFAVLVLLSSCGVKRNLVYLSDLNDTAKYTWQIKNHLEPRIQPGDNLAITVSNVDQESSNLFNKGVLPAANPVSNGTIMQSVELPEYLVDKDGNINFPAIGKISVAGLTIEEAVLRLTQTLSKSVKNPIVEIKFTNFKVTVIGEVNRPGVFNIPNSRVNVLEALGLAGDMTQYGKRENVIVVHEENCKRSLTHLNLNSSDMLQSPSFYLQQNDVVYVAPDKLKERQARTDTRSLSIVVAAATVITVIISRLF</sequence>
<dbReference type="GO" id="GO:0015159">
    <property type="term" value="F:polysaccharide transmembrane transporter activity"/>
    <property type="evidence" value="ECO:0007669"/>
    <property type="project" value="InterPro"/>
</dbReference>
<keyword evidence="14" id="KW-0449">Lipoprotein</keyword>
<dbReference type="EMBL" id="SACK01000004">
    <property type="protein sequence ID" value="RVU00720.1"/>
    <property type="molecule type" value="Genomic_DNA"/>
</dbReference>
<dbReference type="OrthoDB" id="662756at2"/>
<accession>A0A437MSV2</accession>
<gene>
    <name evidence="17" type="ORF">EOD41_12050</name>
</gene>
<dbReference type="GO" id="GO:0009279">
    <property type="term" value="C:cell outer membrane"/>
    <property type="evidence" value="ECO:0007669"/>
    <property type="project" value="UniProtKB-SubCell"/>
</dbReference>
<dbReference type="InterPro" id="IPR054765">
    <property type="entry name" value="SLBB_dom"/>
</dbReference>
<comment type="subcellular location">
    <subcellularLocation>
        <location evidence="1">Cell outer membrane</location>
        <topology evidence="1">Multi-pass membrane protein</topology>
    </subcellularLocation>
</comment>
<evidence type="ECO:0000256" key="8">
    <source>
        <dbReference type="ARBA" id="ARBA00023047"/>
    </source>
</evidence>